<feature type="compositionally biased region" description="Low complexity" evidence="1">
    <location>
        <begin position="64"/>
        <end position="79"/>
    </location>
</feature>
<feature type="region of interest" description="Disordered" evidence="1">
    <location>
        <begin position="52"/>
        <end position="79"/>
    </location>
</feature>
<evidence type="ECO:0000313" key="3">
    <source>
        <dbReference type="Proteomes" id="UP000664628"/>
    </source>
</evidence>
<name>A0ABS3JSC8_9BACT</name>
<proteinExistence type="predicted"/>
<gene>
    <name evidence="2" type="ORF">J2I46_30335</name>
</gene>
<keyword evidence="3" id="KW-1185">Reference proteome</keyword>
<sequence>MSLAEEIRGLPLATLLDCREHYERAIRPERSPLGRAICLHTLQLINRELTRRMPPVPSLPGESLPPTSLPVLSLPCPHQ</sequence>
<evidence type="ECO:0000313" key="2">
    <source>
        <dbReference type="EMBL" id="MBO0952911.1"/>
    </source>
</evidence>
<dbReference type="RefSeq" id="WP_207332864.1">
    <property type="nucleotide sequence ID" value="NZ_JAFMYW010000015.1"/>
</dbReference>
<dbReference type="Proteomes" id="UP000664628">
    <property type="component" value="Unassembled WGS sequence"/>
</dbReference>
<reference evidence="2 3" key="1">
    <citation type="submission" date="2021-03" db="EMBL/GenBank/DDBJ databases">
        <title>Fibrella sp. HMF5405 genome sequencing and assembly.</title>
        <authorList>
            <person name="Kang H."/>
            <person name="Kim H."/>
            <person name="Bae S."/>
            <person name="Joh K."/>
        </authorList>
    </citation>
    <scope>NUCLEOTIDE SEQUENCE [LARGE SCALE GENOMIC DNA]</scope>
    <source>
        <strain evidence="2 3">HMF5405</strain>
    </source>
</reference>
<comment type="caution">
    <text evidence="2">The sequence shown here is derived from an EMBL/GenBank/DDBJ whole genome shotgun (WGS) entry which is preliminary data.</text>
</comment>
<dbReference type="EMBL" id="JAFMYW010000015">
    <property type="protein sequence ID" value="MBO0952911.1"/>
    <property type="molecule type" value="Genomic_DNA"/>
</dbReference>
<protein>
    <submittedName>
        <fullName evidence="2">Uncharacterized protein</fullName>
    </submittedName>
</protein>
<organism evidence="2 3">
    <name type="scientific">Fibrella forsythiae</name>
    <dbReference type="NCBI Taxonomy" id="2817061"/>
    <lineage>
        <taxon>Bacteria</taxon>
        <taxon>Pseudomonadati</taxon>
        <taxon>Bacteroidota</taxon>
        <taxon>Cytophagia</taxon>
        <taxon>Cytophagales</taxon>
        <taxon>Spirosomataceae</taxon>
        <taxon>Fibrella</taxon>
    </lineage>
</organism>
<accession>A0ABS3JSC8</accession>
<evidence type="ECO:0000256" key="1">
    <source>
        <dbReference type="SAM" id="MobiDB-lite"/>
    </source>
</evidence>